<dbReference type="AlphaFoldDB" id="A0A3D9SYI5"/>
<feature type="region of interest" description="Disordered" evidence="1">
    <location>
        <begin position="250"/>
        <end position="285"/>
    </location>
</feature>
<accession>A0A3D9SYI5</accession>
<name>A0A3D9SYI5_9ACTN</name>
<organism evidence="2 3">
    <name type="scientific">Thermomonospora umbrina</name>
    <dbReference type="NCBI Taxonomy" id="111806"/>
    <lineage>
        <taxon>Bacteria</taxon>
        <taxon>Bacillati</taxon>
        <taxon>Actinomycetota</taxon>
        <taxon>Actinomycetes</taxon>
        <taxon>Streptosporangiales</taxon>
        <taxon>Thermomonosporaceae</taxon>
        <taxon>Thermomonospora</taxon>
    </lineage>
</organism>
<feature type="compositionally biased region" description="Low complexity" evidence="1">
    <location>
        <begin position="255"/>
        <end position="269"/>
    </location>
</feature>
<gene>
    <name evidence="2" type="ORF">DFJ69_6194</name>
</gene>
<comment type="caution">
    <text evidence="2">The sequence shown here is derived from an EMBL/GenBank/DDBJ whole genome shotgun (WGS) entry which is preliminary data.</text>
</comment>
<evidence type="ECO:0000313" key="2">
    <source>
        <dbReference type="EMBL" id="REF00638.1"/>
    </source>
</evidence>
<dbReference type="RefSeq" id="WP_116025766.1">
    <property type="nucleotide sequence ID" value="NZ_QTTT01000001.1"/>
</dbReference>
<protein>
    <submittedName>
        <fullName evidence="2">Uncharacterized protein</fullName>
    </submittedName>
</protein>
<keyword evidence="3" id="KW-1185">Reference proteome</keyword>
<reference evidence="2 3" key="1">
    <citation type="submission" date="2018-08" db="EMBL/GenBank/DDBJ databases">
        <title>Sequencing the genomes of 1000 actinobacteria strains.</title>
        <authorList>
            <person name="Klenk H.-P."/>
        </authorList>
    </citation>
    <scope>NUCLEOTIDE SEQUENCE [LARGE SCALE GENOMIC DNA]</scope>
    <source>
        <strain evidence="2 3">DSM 43927</strain>
    </source>
</reference>
<feature type="compositionally biased region" description="Polar residues" evidence="1">
    <location>
        <begin position="274"/>
        <end position="285"/>
    </location>
</feature>
<dbReference type="EMBL" id="QTTT01000001">
    <property type="protein sequence ID" value="REF00638.1"/>
    <property type="molecule type" value="Genomic_DNA"/>
</dbReference>
<proteinExistence type="predicted"/>
<evidence type="ECO:0000256" key="1">
    <source>
        <dbReference type="SAM" id="MobiDB-lite"/>
    </source>
</evidence>
<evidence type="ECO:0000313" key="3">
    <source>
        <dbReference type="Proteomes" id="UP000256661"/>
    </source>
</evidence>
<sequence>MTYAIGQTVARTDWLPGHEVSGLSQHGVVTAASPLDNRYVVRFIGGPERVYPGEALDVGNHFGRQWMGGDPIRAEIAIIQKAAETEVFRTRGWSLTTSQDAGDLTAEFARWAGLHPRTLEQRLAPGIDAEVVRMEHRLTFAFPARLGEVVIATPAEAHQRVVDALASLATLKDSKREMPKGSTGQVLGTIGPLLQRWYGDLNTTDMAHRLLPLLGMHPTTAAEHMPALKKALTPHSGTSSTVHTIGLAAQEFPRGATTPVAPAAGATTTKRPTEPNSSRTSGRTP</sequence>
<dbReference type="Proteomes" id="UP000256661">
    <property type="component" value="Unassembled WGS sequence"/>
</dbReference>